<evidence type="ECO:0000313" key="13">
    <source>
        <dbReference type="EMBL" id="CAE8658619.1"/>
    </source>
</evidence>
<keyword evidence="7" id="KW-0256">Endoplasmic reticulum</keyword>
<keyword evidence="4" id="KW-0808">Transferase</keyword>
<dbReference type="PANTHER" id="PTHR13205">
    <property type="entry name" value="TRANSMEMBRANE PROTEIN 15-RELATED"/>
    <property type="match status" value="1"/>
</dbReference>
<keyword evidence="14" id="KW-1185">Reference proteome</keyword>
<dbReference type="PANTHER" id="PTHR13205:SF15">
    <property type="entry name" value="DOLICHOL KINASE"/>
    <property type="match status" value="1"/>
</dbReference>
<dbReference type="EMBL" id="CAJNNW010016164">
    <property type="protein sequence ID" value="CAE8658619.1"/>
    <property type="molecule type" value="Genomic_DNA"/>
</dbReference>
<name>A0A813FM50_POLGL</name>
<sequence length="398" mass="43103">MGLPLVTSAVFLVAQRLACRWCFSKSCWGRCFSVPEGTFWSQCAGCLCAVISQGLAAGFEGWSPLGVFSSCLAAFGLVFMSLTAAVTNTLLSGAGGWSPLVAAVVTLAMFLAWGVTGAGGWFAVSAEVPLSWFVRYIGQPQHLWLLLLQWPLLLVVGIGLTDQLARVAVKASAVRGQQFGNRMRVLIRKAFHVLAVAMFAPPILMNRSAFLGLSFLVACLLFIALEACRVCRTPMVGNTMDSFVVRYLDTKEDIGRGDLVLTHLYLLVGCAIPVWLEKEPAAQQGVEGVLASLLGLSGIASNTKSKIEYRNTQNIYIDIIYLFNSFYFNSLNSGILLIGVGDASAAAFGVSFGTHRSRLQKKHLATTNNTLIPTQPLNSDVVLVFLVLLLWLLLWLVL</sequence>
<evidence type="ECO:0000256" key="4">
    <source>
        <dbReference type="ARBA" id="ARBA00022679"/>
    </source>
</evidence>
<dbReference type="Proteomes" id="UP000654075">
    <property type="component" value="Unassembled WGS sequence"/>
</dbReference>
<dbReference type="OrthoDB" id="449546at2759"/>
<proteinExistence type="inferred from homology"/>
<dbReference type="GO" id="GO:0005789">
    <property type="term" value="C:endoplasmic reticulum membrane"/>
    <property type="evidence" value="ECO:0007669"/>
    <property type="project" value="UniProtKB-SubCell"/>
</dbReference>
<accession>A0A813FM50</accession>
<keyword evidence="11" id="KW-0732">Signal</keyword>
<keyword evidence="6" id="KW-0418">Kinase</keyword>
<evidence type="ECO:0000256" key="2">
    <source>
        <dbReference type="ARBA" id="ARBA00010794"/>
    </source>
</evidence>
<dbReference type="InterPro" id="IPR032974">
    <property type="entry name" value="Polypren_kinase"/>
</dbReference>
<feature type="transmembrane region" description="Helical" evidence="10">
    <location>
        <begin position="186"/>
        <end position="204"/>
    </location>
</feature>
<evidence type="ECO:0000256" key="9">
    <source>
        <dbReference type="ARBA" id="ARBA00023136"/>
    </source>
</evidence>
<feature type="chain" id="PRO_5035682160" description="dolichol kinase" evidence="11">
    <location>
        <begin position="19"/>
        <end position="398"/>
    </location>
</feature>
<reference evidence="12" key="1">
    <citation type="submission" date="2021-02" db="EMBL/GenBank/DDBJ databases">
        <authorList>
            <person name="Dougan E. K."/>
            <person name="Rhodes N."/>
            <person name="Thang M."/>
            <person name="Chan C."/>
        </authorList>
    </citation>
    <scope>NUCLEOTIDE SEQUENCE</scope>
</reference>
<gene>
    <name evidence="12" type="ORF">PGLA1383_LOCUS31310</name>
    <name evidence="13" type="ORF">PGLA2088_LOCUS13494</name>
</gene>
<comment type="caution">
    <text evidence="12">The sequence shown here is derived from an EMBL/GenBank/DDBJ whole genome shotgun (WGS) entry which is preliminary data.</text>
</comment>
<dbReference type="AlphaFoldDB" id="A0A813FM50"/>
<keyword evidence="9 10" id="KW-0472">Membrane</keyword>
<comment type="similarity">
    <text evidence="2">Belongs to the polyprenol kinase family.</text>
</comment>
<keyword evidence="5 10" id="KW-0812">Transmembrane</keyword>
<evidence type="ECO:0000313" key="14">
    <source>
        <dbReference type="Proteomes" id="UP000654075"/>
    </source>
</evidence>
<keyword evidence="8 10" id="KW-1133">Transmembrane helix</keyword>
<evidence type="ECO:0000256" key="5">
    <source>
        <dbReference type="ARBA" id="ARBA00022692"/>
    </source>
</evidence>
<feature type="transmembrane region" description="Helical" evidence="10">
    <location>
        <begin position="381"/>
        <end position="397"/>
    </location>
</feature>
<feature type="transmembrane region" description="Helical" evidence="10">
    <location>
        <begin position="143"/>
        <end position="165"/>
    </location>
</feature>
<feature type="transmembrane region" description="Helical" evidence="10">
    <location>
        <begin position="210"/>
        <end position="228"/>
    </location>
</feature>
<evidence type="ECO:0000256" key="8">
    <source>
        <dbReference type="ARBA" id="ARBA00022989"/>
    </source>
</evidence>
<feature type="transmembrane region" description="Helical" evidence="10">
    <location>
        <begin position="100"/>
        <end position="123"/>
    </location>
</feature>
<evidence type="ECO:0000256" key="6">
    <source>
        <dbReference type="ARBA" id="ARBA00022777"/>
    </source>
</evidence>
<dbReference type="EC" id="2.7.1.108" evidence="3"/>
<comment type="subcellular location">
    <subcellularLocation>
        <location evidence="1">Endoplasmic reticulum membrane</location>
        <topology evidence="1">Multi-pass membrane protein</topology>
    </subcellularLocation>
</comment>
<evidence type="ECO:0000256" key="10">
    <source>
        <dbReference type="SAM" id="Phobius"/>
    </source>
</evidence>
<evidence type="ECO:0000256" key="3">
    <source>
        <dbReference type="ARBA" id="ARBA00012132"/>
    </source>
</evidence>
<feature type="signal peptide" evidence="11">
    <location>
        <begin position="1"/>
        <end position="18"/>
    </location>
</feature>
<feature type="transmembrane region" description="Helical" evidence="10">
    <location>
        <begin position="65"/>
        <end position="88"/>
    </location>
</feature>
<dbReference type="Proteomes" id="UP000626109">
    <property type="component" value="Unassembled WGS sequence"/>
</dbReference>
<dbReference type="GO" id="GO:0004168">
    <property type="term" value="F:dolichol kinase activity"/>
    <property type="evidence" value="ECO:0007669"/>
    <property type="project" value="UniProtKB-EC"/>
</dbReference>
<dbReference type="EMBL" id="CAJNNV010025268">
    <property type="protein sequence ID" value="CAE8613546.1"/>
    <property type="molecule type" value="Genomic_DNA"/>
</dbReference>
<protein>
    <recommendedName>
        <fullName evidence="3">dolichol kinase</fullName>
        <ecNumber evidence="3">2.7.1.108</ecNumber>
    </recommendedName>
</protein>
<evidence type="ECO:0000313" key="12">
    <source>
        <dbReference type="EMBL" id="CAE8613546.1"/>
    </source>
</evidence>
<evidence type="ECO:0000256" key="1">
    <source>
        <dbReference type="ARBA" id="ARBA00004477"/>
    </source>
</evidence>
<organism evidence="12 14">
    <name type="scientific">Polarella glacialis</name>
    <name type="common">Dinoflagellate</name>
    <dbReference type="NCBI Taxonomy" id="89957"/>
    <lineage>
        <taxon>Eukaryota</taxon>
        <taxon>Sar</taxon>
        <taxon>Alveolata</taxon>
        <taxon>Dinophyceae</taxon>
        <taxon>Suessiales</taxon>
        <taxon>Suessiaceae</taxon>
        <taxon>Polarella</taxon>
    </lineage>
</organism>
<evidence type="ECO:0000256" key="7">
    <source>
        <dbReference type="ARBA" id="ARBA00022824"/>
    </source>
</evidence>
<evidence type="ECO:0000256" key="11">
    <source>
        <dbReference type="SAM" id="SignalP"/>
    </source>
</evidence>
<dbReference type="GO" id="GO:0043048">
    <property type="term" value="P:dolichyl monophosphate biosynthetic process"/>
    <property type="evidence" value="ECO:0007669"/>
    <property type="project" value="TreeGrafter"/>
</dbReference>